<reference evidence="1 3" key="1">
    <citation type="submission" date="2019-11" db="EMBL/GenBank/DDBJ databases">
        <title>Cellulosimicrobium composti sp. nov. isolated from a compost.</title>
        <authorList>
            <person name="Yang Y."/>
        </authorList>
    </citation>
    <scope>NUCLEOTIDE SEQUENCE [LARGE SCALE GENOMIC DNA]</scope>
    <source>
        <strain evidence="1 3">BIT-GX5</strain>
    </source>
</reference>
<dbReference type="EMBL" id="WMKA01000007">
    <property type="protein sequence ID" value="MTG88291.1"/>
    <property type="molecule type" value="Genomic_DNA"/>
</dbReference>
<reference evidence="2" key="2">
    <citation type="submission" date="2020-01" db="EMBL/GenBank/DDBJ databases">
        <authorList>
            <person name="Aviles F."/>
            <person name="Meyer T.E."/>
            <person name="Kyndt J.A."/>
        </authorList>
    </citation>
    <scope>NUCLEOTIDE SEQUENCE</scope>
    <source>
        <strain evidence="2">SE3</strain>
    </source>
</reference>
<organism evidence="1 3">
    <name type="scientific">Cellulosimicrobium composti</name>
    <dbReference type="NCBI Taxonomy" id="2672572"/>
    <lineage>
        <taxon>Bacteria</taxon>
        <taxon>Bacillati</taxon>
        <taxon>Actinomycetota</taxon>
        <taxon>Actinomycetes</taxon>
        <taxon>Micrococcales</taxon>
        <taxon>Promicromonosporaceae</taxon>
        <taxon>Cellulosimicrobium</taxon>
    </lineage>
</organism>
<accession>A0A6N7ZFT6</accession>
<dbReference type="EMBL" id="JAAFAN010000008">
    <property type="protein sequence ID" value="NDO88593.1"/>
    <property type="molecule type" value="Genomic_DNA"/>
</dbReference>
<dbReference type="Proteomes" id="UP000471672">
    <property type="component" value="Unassembled WGS sequence"/>
</dbReference>
<reference evidence="2 4" key="3">
    <citation type="journal article" date="2021" name="Arch. Microbiol.">
        <title>Cellulosimicrobium fucosivorans sp. nov., isolated from San Elijo Lagoon, contains a fucose metabolic pathway linked to carotenoid production.</title>
        <authorList>
            <person name="Aviles F.A."/>
            <person name="Kyndt J.A."/>
        </authorList>
    </citation>
    <scope>NUCLEOTIDE SEQUENCE [LARGE SCALE GENOMIC DNA]</scope>
    <source>
        <strain evidence="2 4">SE3</strain>
    </source>
</reference>
<protein>
    <submittedName>
        <fullName evidence="1">Uncharacterized protein</fullName>
    </submittedName>
</protein>
<evidence type="ECO:0000313" key="3">
    <source>
        <dbReference type="Proteomes" id="UP000440668"/>
    </source>
</evidence>
<gene>
    <name evidence="1" type="ORF">GJV82_04905</name>
    <name evidence="2" type="ORF">GYH36_03800</name>
</gene>
<sequence length="275" mass="28888">MTQETMRWSASDIAAAERTLERATAGEVTHVVTLTDEEIVILDGLQNPQIVAVPWLDAQEGADRALVGRVALRSLLARGLVVPAENTGGEPAAAGSGDERPAVGIEAVPEITGPLVLRRTATAILSAERTTALGRHWVYVYLHEDDRVLEEEVAPSGHHAFSVYPLAELAGRLAVFLDPGGKALLDGRTQTFTTEEFSARAPELPELAGALAVTTLGAVHAGSDVLVQVSVYATPDGVYVVRGGEHGADGAPTTLTLSEVGAATVRRLPVELLGR</sequence>
<comment type="caution">
    <text evidence="1">The sequence shown here is derived from an EMBL/GenBank/DDBJ whole genome shotgun (WGS) entry which is preliminary data.</text>
</comment>
<evidence type="ECO:0000313" key="2">
    <source>
        <dbReference type="EMBL" id="NDO88593.1"/>
    </source>
</evidence>
<dbReference type="AlphaFoldDB" id="A0A6N7ZFT6"/>
<evidence type="ECO:0000313" key="4">
    <source>
        <dbReference type="Proteomes" id="UP000471672"/>
    </source>
</evidence>
<dbReference type="Proteomes" id="UP000440668">
    <property type="component" value="Unassembled WGS sequence"/>
</dbReference>
<dbReference type="RefSeq" id="WP_155098445.1">
    <property type="nucleotide sequence ID" value="NZ_JAAFAN010000008.1"/>
</dbReference>
<evidence type="ECO:0000313" key="1">
    <source>
        <dbReference type="EMBL" id="MTG88291.1"/>
    </source>
</evidence>
<keyword evidence="4" id="KW-1185">Reference proteome</keyword>
<name>A0A6N7ZFT6_9MICO</name>
<proteinExistence type="predicted"/>